<gene>
    <name evidence="4" type="primary">LOC120258012</name>
</gene>
<keyword evidence="1" id="KW-0732">Signal</keyword>
<feature type="signal peptide" evidence="1">
    <location>
        <begin position="1"/>
        <end position="28"/>
    </location>
</feature>
<evidence type="ECO:0000256" key="1">
    <source>
        <dbReference type="SAM" id="SignalP"/>
    </source>
</evidence>
<dbReference type="InterPro" id="IPR037045">
    <property type="entry name" value="S8pro/Inhibitor_I9_sf"/>
</dbReference>
<evidence type="ECO:0000259" key="2">
    <source>
        <dbReference type="Pfam" id="PF05922"/>
    </source>
</evidence>
<dbReference type="AlphaFoldDB" id="A0AB40B207"/>
<proteinExistence type="predicted"/>
<dbReference type="PANTHER" id="PTHR48222:SF4">
    <property type="entry name" value="PROTEINASE INHIBITOR, PROPEPTIDE"/>
    <property type="match status" value="1"/>
</dbReference>
<reference evidence="4" key="1">
    <citation type="submission" date="2025-08" db="UniProtKB">
        <authorList>
            <consortium name="RefSeq"/>
        </authorList>
    </citation>
    <scope>IDENTIFICATION</scope>
</reference>
<dbReference type="InterPro" id="IPR010259">
    <property type="entry name" value="S8pro/Inhibitor_I9"/>
</dbReference>
<dbReference type="Gene3D" id="3.30.70.80">
    <property type="entry name" value="Peptidase S8 propeptide/proteinase inhibitor I9"/>
    <property type="match status" value="1"/>
</dbReference>
<dbReference type="Proteomes" id="UP001515500">
    <property type="component" value="Chromosome 4"/>
</dbReference>
<feature type="domain" description="Inhibitor I9" evidence="2">
    <location>
        <begin position="66"/>
        <end position="142"/>
    </location>
</feature>
<dbReference type="Pfam" id="PF05922">
    <property type="entry name" value="Inhibitor_I9"/>
    <property type="match status" value="1"/>
</dbReference>
<dbReference type="GeneID" id="120258012"/>
<sequence length="162" mass="17170">MKKSSSPFSLLLIIVLCFSPALLLGSMAEEPQKQVNVVEEPQKQADVAGESQKQAGAVEEGAAAVHIVYVEQPPEGEVPEDYHVRTLASVLGSEDAAKEALVYSYSHAASGFSAKLTPKQVEEMSNKPGVLQVVPSRTLHLHSPTASHSSVGLGTIRHFGAV</sequence>
<evidence type="ECO:0000313" key="3">
    <source>
        <dbReference type="Proteomes" id="UP001515500"/>
    </source>
</evidence>
<keyword evidence="3" id="KW-1185">Reference proteome</keyword>
<dbReference type="RefSeq" id="XP_039121282.1">
    <property type="nucleotide sequence ID" value="XM_039265348.1"/>
</dbReference>
<evidence type="ECO:0000313" key="4">
    <source>
        <dbReference type="RefSeq" id="XP_039121282.1"/>
    </source>
</evidence>
<feature type="chain" id="PRO_5044210949" evidence="1">
    <location>
        <begin position="29"/>
        <end position="162"/>
    </location>
</feature>
<protein>
    <submittedName>
        <fullName evidence="4">Subtilisin-like protease SBT3.17</fullName>
    </submittedName>
</protein>
<name>A0AB40B207_DIOCR</name>
<dbReference type="PANTHER" id="PTHR48222">
    <property type="entry name" value="PROTEINASE INHIBITOR, PROPEPTIDE"/>
    <property type="match status" value="1"/>
</dbReference>
<accession>A0AB40B207</accession>
<organism evidence="3 4">
    <name type="scientific">Dioscorea cayennensis subsp. rotundata</name>
    <name type="common">White Guinea yam</name>
    <name type="synonym">Dioscorea rotundata</name>
    <dbReference type="NCBI Taxonomy" id="55577"/>
    <lineage>
        <taxon>Eukaryota</taxon>
        <taxon>Viridiplantae</taxon>
        <taxon>Streptophyta</taxon>
        <taxon>Embryophyta</taxon>
        <taxon>Tracheophyta</taxon>
        <taxon>Spermatophyta</taxon>
        <taxon>Magnoliopsida</taxon>
        <taxon>Liliopsida</taxon>
        <taxon>Dioscoreales</taxon>
        <taxon>Dioscoreaceae</taxon>
        <taxon>Dioscorea</taxon>
    </lineage>
</organism>